<dbReference type="PANTHER" id="PTHR43308">
    <property type="entry name" value="OUTER MEMBRANE PROTEIN ALPHA-RELATED"/>
    <property type="match status" value="1"/>
</dbReference>
<dbReference type="PANTHER" id="PTHR43308:SF5">
    <property type="entry name" value="S-LAYER PROTEIN _ PEPTIDOGLYCAN ENDO-BETA-N-ACETYLGLUCOSAMINIDASE"/>
    <property type="match status" value="1"/>
</dbReference>
<dbReference type="RefSeq" id="WP_209745922.1">
    <property type="nucleotide sequence ID" value="NZ_JBHSMH010000101.1"/>
</dbReference>
<accession>A0ABW0M0P1</accession>
<dbReference type="PROSITE" id="PS51272">
    <property type="entry name" value="SLH"/>
    <property type="match status" value="3"/>
</dbReference>
<dbReference type="EMBL" id="JBHSMH010000101">
    <property type="protein sequence ID" value="MFC5471573.1"/>
    <property type="molecule type" value="Genomic_DNA"/>
</dbReference>
<evidence type="ECO:0000313" key="2">
    <source>
        <dbReference type="EMBL" id="MFC5471573.1"/>
    </source>
</evidence>
<gene>
    <name evidence="2" type="ORF">ACFPPD_23125</name>
</gene>
<keyword evidence="3" id="KW-1185">Reference proteome</keyword>
<evidence type="ECO:0000259" key="1">
    <source>
        <dbReference type="PROSITE" id="PS51272"/>
    </source>
</evidence>
<evidence type="ECO:0000313" key="3">
    <source>
        <dbReference type="Proteomes" id="UP001596105"/>
    </source>
</evidence>
<feature type="domain" description="SLH" evidence="1">
    <location>
        <begin position="52"/>
        <end position="115"/>
    </location>
</feature>
<dbReference type="Proteomes" id="UP001596105">
    <property type="component" value="Unassembled WGS sequence"/>
</dbReference>
<organism evidence="2 3">
    <name type="scientific">Cohnella suwonensis</name>
    <dbReference type="NCBI Taxonomy" id="696072"/>
    <lineage>
        <taxon>Bacteria</taxon>
        <taxon>Bacillati</taxon>
        <taxon>Bacillota</taxon>
        <taxon>Bacilli</taxon>
        <taxon>Bacillales</taxon>
        <taxon>Paenibacillaceae</taxon>
        <taxon>Cohnella</taxon>
    </lineage>
</organism>
<sequence length="1955" mass="207108">MEKKIKAWSRRIVVCLFVLTLLVQNLPVPGHTNKASAAAVADVIAALNQPASSAPAGTDISGHWAEKAIQAWLEEGLVSGFPDGRFRPDGQVTRAELAAVINRAFHYSKAATVSFSDVPPAKWYALDAARAQEAGYMQGNGKGSFRPEASVTREEAAVILARLLKLDKASTAEAGKFADAKEMAAWSRGAISAVVKAGVMKGYDGNLFKSGKPLTRAESVVLLDRVRKQSGESTNTLVLDINKAGTYGPASGKTTYEGDVAINVPNVVLRNATIKGNLLLGEGVGEGDVTLDGVAVEGTTTIKGGGKNSVHILNSTLTRVFVTKVDGQVRVVIEGSTAVDQVTVQSGGTLQVASGSSASYGTVTVSTTGEVTLDGDFPNVVLVAAAQLTVASGKVDMLTLTEQAAGADITLARQTQVGTVNADAASTIKGDGTIGTASVTSAGVTIAQKPSQTIVADGLTASVGGAVVEGSGASGAGTGTGTGGGSSVTRVTATVGSPSAGGFDLKLAPAVPNLTIANLVMVNADGMPALVSKVRTTDGGANYRAEGFLTGGAAYTLSFAMPGYVFGGSVSVTIPDVPAVTGAMVSPDLTKLVLLFSKPLAALPESPAGFALTSSGAPVSIAGATLSASATRVELALGASVNPNTLELSYAPGTIHSTDNKALPAFVYRIFTDGSTLGGRAAYDRLQGMTAEQAATDLKNNAAANASAAAKAMLEGGYNTNDLIKAMYTVYGVTNENMPDLLLPLGVSVYHLLIGLDAARILNLLNLGKNFYNNNGSSDDWVRALKQVGKTDVEVVRASYFFSNVKLAESMRKYYGTTNERAAKILNIYSTFSNDVGRVLREVYGNDDRQAVAAIKAAGYNASKAGETLMNVYADDANRAASLLKEFGYSGEDTGTMLHFVYDATGEQTASALSGAGYTFMDTLHGLLYASNPYAALKSAYSLMDYYRYMYSGNGGITYYVVQSLFDAGYSADEAARALKTHPDIHTRTEMMTHLLAKDAPSGTSVRSYPVDQAAHGVRQVFGGTLAENASMLAQLGVPTITTRPPGEITIAQALAQASFGLSELMNYLAPNGPLTQARASEVVLELGNMGFQLTNIKPQLNSLATRAYGNASNPNLVKLLTTGAYNTTTNQAIPGYSATDIAKYLIGIGNANTYNLASDLLPSFGKLEIARAMVSTSGAAMPDMIRVMSDTGLITDSQPDLVVLGRTLKEEYGATAAEAALALRTSYISSLNGFYQLSYILSNVYERTQTQMITDLAAAGFTTNQIGVGLNLNGQQFKDAGYNSSDVSRFLLEVRGVTRDQMAFGLKSMGYSLNEVTQALRNLVGGSTSQKIEQVTSWLNAQGVAYTPEEVTAAVSVVFGTDPFSAMAQGMYDQRLSSTYAAMTLKATFSTTDAIVMARAIYAAGYSREDVLPAILRTYYDGKLNADTVPAMDAVIAAVFPEVTNRLEATLRAANLGLPKSAFALLKTMNVPTSEAVGMVVRIFGLSATDTVFALIESMAVSYLPDAVTVAGAYFQKDTTQLYVEYERGRGRSSYDILIGLQQVYNIDDALQIARLMYQTGYSRHDIVNAIDNVFAGNLADEIARVLVQLFGVDNMKDIAEELRVRGYISKLTYPAIKLALPAKTQGEVLMAMKQARYSTSDMMEALRDIVKGDATAIAQLRNLGIKASDAIFLMDGIWKYPLTETIPAVTGLGYTLSDIGHGLTMYEAGTVMRTMRSLNYSFADIVAVSYAIDERPSIFIKSLYDAGWRNLDDLVKALKLVNCNPYDYAVNLWFGPSGPWTLPTVAQAISRNSPLTLEQLGHSLMQSYDGRRYFTDMQVYEALKAVADIGVNFIQSDLDSAISAMLTDLAEGIPFAIMREAGLSSNDAARVMKQLGWDWIPATIQLVQAGYGFDDTWGTLWDVYHNELGFQVLNIMSAVAPLASLGLADNLTTLQSVTRAALRKAMMDYFTHG</sequence>
<dbReference type="InterPro" id="IPR051465">
    <property type="entry name" value="Cell_Envelope_Struct_Comp"/>
</dbReference>
<feature type="domain" description="SLH" evidence="1">
    <location>
        <begin position="116"/>
        <end position="174"/>
    </location>
</feature>
<name>A0ABW0M0P1_9BACL</name>
<reference evidence="3" key="1">
    <citation type="journal article" date="2019" name="Int. J. Syst. Evol. Microbiol.">
        <title>The Global Catalogue of Microorganisms (GCM) 10K type strain sequencing project: providing services to taxonomists for standard genome sequencing and annotation.</title>
        <authorList>
            <consortium name="The Broad Institute Genomics Platform"/>
            <consortium name="The Broad Institute Genome Sequencing Center for Infectious Disease"/>
            <person name="Wu L."/>
            <person name="Ma J."/>
        </authorList>
    </citation>
    <scope>NUCLEOTIDE SEQUENCE [LARGE SCALE GENOMIC DNA]</scope>
    <source>
        <strain evidence="3">CCUG 57113</strain>
    </source>
</reference>
<dbReference type="Pfam" id="PF00395">
    <property type="entry name" value="SLH"/>
    <property type="match status" value="3"/>
</dbReference>
<feature type="domain" description="SLH" evidence="1">
    <location>
        <begin position="177"/>
        <end position="237"/>
    </location>
</feature>
<proteinExistence type="predicted"/>
<protein>
    <submittedName>
        <fullName evidence="2">S-layer homology domain-containing protein</fullName>
    </submittedName>
</protein>
<dbReference type="InterPro" id="IPR001119">
    <property type="entry name" value="SLH_dom"/>
</dbReference>
<comment type="caution">
    <text evidence="2">The sequence shown here is derived from an EMBL/GenBank/DDBJ whole genome shotgun (WGS) entry which is preliminary data.</text>
</comment>